<dbReference type="EMBL" id="JARYMX010000127">
    <property type="protein sequence ID" value="KAJ9535783.1"/>
    <property type="molecule type" value="Genomic_DNA"/>
</dbReference>
<accession>A0AA38S4Q9</accession>
<sequence>MACSVWLRYERAIDDMTLRRCGPPTVWNMLLPSKVRICGWRARLGRILVKENLLERGVSLENDRFELAMKRENPETIFLKATEVRCAVNNWMNLLPMNLLPMNFPIDP</sequence>
<reference evidence="1" key="1">
    <citation type="submission" date="2023-03" db="EMBL/GenBank/DDBJ databases">
        <title>Chromosome-scale reference genome and RAD-based genetic map of yellow starthistle (Centaurea solstitialis) reveal putative structural variation and QTLs associated with invader traits.</title>
        <authorList>
            <person name="Reatini B."/>
            <person name="Cang F.A."/>
            <person name="Jiang Q."/>
            <person name="Mckibben M.T.W."/>
            <person name="Barker M.S."/>
            <person name="Rieseberg L.H."/>
            <person name="Dlugosch K.M."/>
        </authorList>
    </citation>
    <scope>NUCLEOTIDE SEQUENCE</scope>
    <source>
        <strain evidence="1">CAN-66</strain>
        <tissue evidence="1">Leaf</tissue>
    </source>
</reference>
<keyword evidence="2" id="KW-1185">Reference proteome</keyword>
<proteinExistence type="predicted"/>
<protein>
    <recommendedName>
        <fullName evidence="3">Reverse transcriptase zinc-binding domain-containing protein</fullName>
    </recommendedName>
</protein>
<name>A0AA38S4Q9_9ASTR</name>
<evidence type="ECO:0000313" key="2">
    <source>
        <dbReference type="Proteomes" id="UP001172457"/>
    </source>
</evidence>
<gene>
    <name evidence="1" type="ORF">OSB04_un001061</name>
</gene>
<evidence type="ECO:0000313" key="1">
    <source>
        <dbReference type="EMBL" id="KAJ9535783.1"/>
    </source>
</evidence>
<organism evidence="1 2">
    <name type="scientific">Centaurea solstitialis</name>
    <name type="common">yellow star-thistle</name>
    <dbReference type="NCBI Taxonomy" id="347529"/>
    <lineage>
        <taxon>Eukaryota</taxon>
        <taxon>Viridiplantae</taxon>
        <taxon>Streptophyta</taxon>
        <taxon>Embryophyta</taxon>
        <taxon>Tracheophyta</taxon>
        <taxon>Spermatophyta</taxon>
        <taxon>Magnoliopsida</taxon>
        <taxon>eudicotyledons</taxon>
        <taxon>Gunneridae</taxon>
        <taxon>Pentapetalae</taxon>
        <taxon>asterids</taxon>
        <taxon>campanulids</taxon>
        <taxon>Asterales</taxon>
        <taxon>Asteraceae</taxon>
        <taxon>Carduoideae</taxon>
        <taxon>Cardueae</taxon>
        <taxon>Centaureinae</taxon>
        <taxon>Centaurea</taxon>
    </lineage>
</organism>
<evidence type="ECO:0008006" key="3">
    <source>
        <dbReference type="Google" id="ProtNLM"/>
    </source>
</evidence>
<comment type="caution">
    <text evidence="1">The sequence shown here is derived from an EMBL/GenBank/DDBJ whole genome shotgun (WGS) entry which is preliminary data.</text>
</comment>
<dbReference type="AlphaFoldDB" id="A0AA38S4Q9"/>
<dbReference type="Proteomes" id="UP001172457">
    <property type="component" value="Unassembled WGS sequence"/>
</dbReference>